<dbReference type="EMBL" id="JAGGKP010000001">
    <property type="protein sequence ID" value="MBP1936292.1"/>
    <property type="molecule type" value="Genomic_DNA"/>
</dbReference>
<sequence length="105" mass="12213">MDFECISKKSVTSANTVLTLRIIRPSVRRGISEKRNQRTHPHRLTALRAAGHFVALSRWDVVNTRTLAEIPEIERALEKQMKGAFIYVWNRDPHSHRNLLHANYL</sequence>
<organism evidence="1 2">
    <name type="scientific">Paenibacillus sediminis</name>
    <dbReference type="NCBI Taxonomy" id="664909"/>
    <lineage>
        <taxon>Bacteria</taxon>
        <taxon>Bacillati</taxon>
        <taxon>Bacillota</taxon>
        <taxon>Bacilli</taxon>
        <taxon>Bacillales</taxon>
        <taxon>Paenibacillaceae</taxon>
        <taxon>Paenibacillus</taxon>
    </lineage>
</organism>
<gene>
    <name evidence="1" type="ORF">J2Z20_001153</name>
</gene>
<proteinExistence type="predicted"/>
<accession>A0ABS4H203</accession>
<reference evidence="1 2" key="1">
    <citation type="submission" date="2021-03" db="EMBL/GenBank/DDBJ databases">
        <title>Genomic Encyclopedia of Type Strains, Phase IV (KMG-IV): sequencing the most valuable type-strain genomes for metagenomic binning, comparative biology and taxonomic classification.</title>
        <authorList>
            <person name="Goeker M."/>
        </authorList>
    </citation>
    <scope>NUCLEOTIDE SEQUENCE [LARGE SCALE GENOMIC DNA]</scope>
    <source>
        <strain evidence="1 2">DSM 23491</strain>
    </source>
</reference>
<evidence type="ECO:0000313" key="1">
    <source>
        <dbReference type="EMBL" id="MBP1936292.1"/>
    </source>
</evidence>
<protein>
    <submittedName>
        <fullName evidence="1">Uncharacterized protein</fullName>
    </submittedName>
</protein>
<evidence type="ECO:0000313" key="2">
    <source>
        <dbReference type="Proteomes" id="UP001519273"/>
    </source>
</evidence>
<name>A0ABS4H203_9BACL</name>
<dbReference type="RefSeq" id="WP_209846344.1">
    <property type="nucleotide sequence ID" value="NZ_CBCRVE010000002.1"/>
</dbReference>
<comment type="caution">
    <text evidence="1">The sequence shown here is derived from an EMBL/GenBank/DDBJ whole genome shotgun (WGS) entry which is preliminary data.</text>
</comment>
<keyword evidence="2" id="KW-1185">Reference proteome</keyword>
<dbReference type="Proteomes" id="UP001519273">
    <property type="component" value="Unassembled WGS sequence"/>
</dbReference>